<sequence length="351" mass="39357">MDFSIKTSLSISAAILTFSLSAQASEVVYLPAYCAPEHLTVFVNNKSAEPERIWTQTRFDQDIQELHYDVEAKSQIKIRGTEFLPTKMAASLKYFSKSLQVSATCEESASTPLTSNVGPSASHYLPANTNSVKMHLLNLFLKSNSIQLKAFNKLGSLIAEKSLSLQNYYDTETLKWSFQQNVARIEVQGAERVHSLLFFDSNGTEKPSPAVSLKPVPLDPPFKKTYFLVSTKDPRADEAFVVGFEDEIQIRTAREQIQNPSLEKILVAGIELGSGGFNRAFYSKDKAPYSWSVNRVDAFADFAHIDCDGSPDLTEERLMLKLNEGGRICFWRYRIVRELTADEVRSGKLKP</sequence>
<dbReference type="AlphaFoldDB" id="A0A150WU25"/>
<dbReference type="EMBL" id="LUKF01000006">
    <property type="protein sequence ID" value="KYG69792.1"/>
    <property type="molecule type" value="Genomic_DNA"/>
</dbReference>
<feature type="domain" description="BP74 N-terminal" evidence="2">
    <location>
        <begin position="224"/>
        <end position="341"/>
    </location>
</feature>
<dbReference type="InterPro" id="IPR056422">
    <property type="entry name" value="BP74_N"/>
</dbReference>
<evidence type="ECO:0000259" key="2">
    <source>
        <dbReference type="Pfam" id="PF23621"/>
    </source>
</evidence>
<dbReference type="RefSeq" id="WP_063243146.1">
    <property type="nucleotide sequence ID" value="NZ_LUKF01000006.1"/>
</dbReference>
<accession>A0A150WU25</accession>
<evidence type="ECO:0000313" key="3">
    <source>
        <dbReference type="EMBL" id="KYG69792.1"/>
    </source>
</evidence>
<evidence type="ECO:0000256" key="1">
    <source>
        <dbReference type="SAM" id="SignalP"/>
    </source>
</evidence>
<name>A0A150WU25_BDEBC</name>
<comment type="caution">
    <text evidence="3">The sequence shown here is derived from an EMBL/GenBank/DDBJ whole genome shotgun (WGS) entry which is preliminary data.</text>
</comment>
<dbReference type="Pfam" id="PF23621">
    <property type="entry name" value="BP74_N"/>
    <property type="match status" value="1"/>
</dbReference>
<organism evidence="3 4">
    <name type="scientific">Bdellovibrio bacteriovorus</name>
    <dbReference type="NCBI Taxonomy" id="959"/>
    <lineage>
        <taxon>Bacteria</taxon>
        <taxon>Pseudomonadati</taxon>
        <taxon>Bdellovibrionota</taxon>
        <taxon>Bdellovibrionia</taxon>
        <taxon>Bdellovibrionales</taxon>
        <taxon>Pseudobdellovibrionaceae</taxon>
        <taxon>Bdellovibrio</taxon>
    </lineage>
</organism>
<feature type="signal peptide" evidence="1">
    <location>
        <begin position="1"/>
        <end position="24"/>
    </location>
</feature>
<dbReference type="Proteomes" id="UP000075391">
    <property type="component" value="Unassembled WGS sequence"/>
</dbReference>
<evidence type="ECO:0000313" key="4">
    <source>
        <dbReference type="Proteomes" id="UP000075391"/>
    </source>
</evidence>
<reference evidence="3 4" key="1">
    <citation type="submission" date="2016-03" db="EMBL/GenBank/DDBJ databases">
        <authorList>
            <person name="Ploux O."/>
        </authorList>
    </citation>
    <scope>NUCLEOTIDE SEQUENCE [LARGE SCALE GENOMIC DNA]</scope>
    <source>
        <strain evidence="3 4">BER2</strain>
    </source>
</reference>
<keyword evidence="1" id="KW-0732">Signal</keyword>
<protein>
    <recommendedName>
        <fullName evidence="2">BP74 N-terminal domain-containing protein</fullName>
    </recommendedName>
</protein>
<proteinExistence type="predicted"/>
<gene>
    <name evidence="3" type="ORF">AZI85_16205</name>
</gene>
<feature type="chain" id="PRO_5007573422" description="BP74 N-terminal domain-containing protein" evidence="1">
    <location>
        <begin position="25"/>
        <end position="351"/>
    </location>
</feature>
<dbReference type="OrthoDB" id="5289188at2"/>